<accession>A0A4Q4MG66</accession>
<name>A0A4Q4MG66_9PLEO</name>
<reference evidence="3" key="1">
    <citation type="journal article" date="2019" name="bioRxiv">
        <title>Genomics, evolutionary history and diagnostics of the Alternaria alternata species group including apple and Asian pear pathotypes.</title>
        <authorList>
            <person name="Armitage A.D."/>
            <person name="Cockerton H.M."/>
            <person name="Sreenivasaprasad S."/>
            <person name="Woodhall J.W."/>
            <person name="Lane C.R."/>
            <person name="Harrison R.J."/>
            <person name="Clarkson J.P."/>
        </authorList>
    </citation>
    <scope>NUCLEOTIDE SEQUENCE [LARGE SCALE GENOMIC DNA]</scope>
    <source>
        <strain evidence="3">FERA 1082</strain>
    </source>
</reference>
<dbReference type="Proteomes" id="UP000292402">
    <property type="component" value="Unassembled WGS sequence"/>
</dbReference>
<evidence type="ECO:0000313" key="3">
    <source>
        <dbReference type="Proteomes" id="UP000292402"/>
    </source>
</evidence>
<evidence type="ECO:0000256" key="1">
    <source>
        <dbReference type="SAM" id="MobiDB-lite"/>
    </source>
</evidence>
<gene>
    <name evidence="2" type="ORF">AA0114_g6333</name>
</gene>
<dbReference type="EMBL" id="PDXA01000019">
    <property type="protein sequence ID" value="RYN49694.1"/>
    <property type="molecule type" value="Genomic_DNA"/>
</dbReference>
<organism evidence="2 3">
    <name type="scientific">Alternaria tenuissima</name>
    <dbReference type="NCBI Taxonomy" id="119927"/>
    <lineage>
        <taxon>Eukaryota</taxon>
        <taxon>Fungi</taxon>
        <taxon>Dikarya</taxon>
        <taxon>Ascomycota</taxon>
        <taxon>Pezizomycotina</taxon>
        <taxon>Dothideomycetes</taxon>
        <taxon>Pleosporomycetidae</taxon>
        <taxon>Pleosporales</taxon>
        <taxon>Pleosporineae</taxon>
        <taxon>Pleosporaceae</taxon>
        <taxon>Alternaria</taxon>
        <taxon>Alternaria sect. Alternaria</taxon>
        <taxon>Alternaria alternata complex</taxon>
    </lineage>
</organism>
<comment type="caution">
    <text evidence="2">The sequence shown here is derived from an EMBL/GenBank/DDBJ whole genome shotgun (WGS) entry which is preliminary data.</text>
</comment>
<protein>
    <submittedName>
        <fullName evidence="2">Uncharacterized protein</fullName>
    </submittedName>
</protein>
<dbReference type="AlphaFoldDB" id="A0A4Q4MG66"/>
<feature type="region of interest" description="Disordered" evidence="1">
    <location>
        <begin position="40"/>
        <end position="75"/>
    </location>
</feature>
<sequence>METGGDWAQEKSGALPTIKLPQRVEPGKHFANGVLVLTAQPTKRRGQPGARVSGLVSPRPTESRRDAVETWVTMH</sequence>
<evidence type="ECO:0000313" key="2">
    <source>
        <dbReference type="EMBL" id="RYN49694.1"/>
    </source>
</evidence>
<proteinExistence type="predicted"/>